<gene>
    <name evidence="9" type="ORF">DB32_001686</name>
</gene>
<keyword evidence="9" id="KW-0575">Peroxidase</keyword>
<feature type="compositionally biased region" description="Basic and acidic residues" evidence="7">
    <location>
        <begin position="17"/>
        <end position="29"/>
    </location>
</feature>
<feature type="compositionally biased region" description="Basic residues" evidence="7">
    <location>
        <begin position="37"/>
        <end position="47"/>
    </location>
</feature>
<dbReference type="PROSITE" id="PS51007">
    <property type="entry name" value="CYTC"/>
    <property type="match status" value="2"/>
</dbReference>
<protein>
    <submittedName>
        <fullName evidence="9">Cytochrome c551 peroxidase</fullName>
    </submittedName>
</protein>
<feature type="domain" description="Cytochrome c" evidence="8">
    <location>
        <begin position="382"/>
        <end position="503"/>
    </location>
</feature>
<dbReference type="AlphaFoldDB" id="A0A0F6W0Q6"/>
<feature type="compositionally biased region" description="Low complexity" evidence="7">
    <location>
        <begin position="513"/>
        <end position="522"/>
    </location>
</feature>
<reference evidence="9 10" key="1">
    <citation type="submission" date="2015-03" db="EMBL/GenBank/DDBJ databases">
        <title>Genome assembly of Sandaracinus amylolyticus DSM 53668.</title>
        <authorList>
            <person name="Sharma G."/>
            <person name="Subramanian S."/>
        </authorList>
    </citation>
    <scope>NUCLEOTIDE SEQUENCE [LARGE SCALE GENOMIC DNA]</scope>
    <source>
        <strain evidence="9 10">DSM 53668</strain>
    </source>
</reference>
<dbReference type="InterPro" id="IPR036909">
    <property type="entry name" value="Cyt_c-like_dom_sf"/>
</dbReference>
<dbReference type="InterPro" id="IPR009056">
    <property type="entry name" value="Cyt_c-like_dom"/>
</dbReference>
<feature type="compositionally biased region" description="Basic and acidic residues" evidence="7">
    <location>
        <begin position="58"/>
        <end position="70"/>
    </location>
</feature>
<keyword evidence="3 6" id="KW-0479">Metal-binding</keyword>
<feature type="region of interest" description="Disordered" evidence="7">
    <location>
        <begin position="1"/>
        <end position="89"/>
    </location>
</feature>
<evidence type="ECO:0000256" key="4">
    <source>
        <dbReference type="ARBA" id="ARBA00023002"/>
    </source>
</evidence>
<feature type="compositionally biased region" description="Low complexity" evidence="7">
    <location>
        <begin position="192"/>
        <end position="209"/>
    </location>
</feature>
<dbReference type="GO" id="GO:0046872">
    <property type="term" value="F:metal ion binding"/>
    <property type="evidence" value="ECO:0007669"/>
    <property type="project" value="UniProtKB-KW"/>
</dbReference>
<dbReference type="InterPro" id="IPR051395">
    <property type="entry name" value="Cytochrome_c_Peroxidase/MauG"/>
</dbReference>
<dbReference type="STRING" id="927083.DB32_001686"/>
<feature type="compositionally biased region" description="Pro residues" evidence="7">
    <location>
        <begin position="523"/>
        <end position="532"/>
    </location>
</feature>
<organism evidence="9 10">
    <name type="scientific">Sandaracinus amylolyticus</name>
    <dbReference type="NCBI Taxonomy" id="927083"/>
    <lineage>
        <taxon>Bacteria</taxon>
        <taxon>Pseudomonadati</taxon>
        <taxon>Myxococcota</taxon>
        <taxon>Polyangia</taxon>
        <taxon>Polyangiales</taxon>
        <taxon>Sandaracinaceae</taxon>
        <taxon>Sandaracinus</taxon>
    </lineage>
</organism>
<keyword evidence="4" id="KW-0560">Oxidoreductase</keyword>
<dbReference type="GO" id="GO:0004130">
    <property type="term" value="F:cytochrome-c peroxidase activity"/>
    <property type="evidence" value="ECO:0007669"/>
    <property type="project" value="TreeGrafter"/>
</dbReference>
<dbReference type="Gene3D" id="1.10.760.10">
    <property type="entry name" value="Cytochrome c-like domain"/>
    <property type="match status" value="2"/>
</dbReference>
<dbReference type="GO" id="GO:0009055">
    <property type="term" value="F:electron transfer activity"/>
    <property type="evidence" value="ECO:0007669"/>
    <property type="project" value="InterPro"/>
</dbReference>
<dbReference type="SUPFAM" id="SSF46626">
    <property type="entry name" value="Cytochrome c"/>
    <property type="match status" value="2"/>
</dbReference>
<dbReference type="Proteomes" id="UP000034883">
    <property type="component" value="Chromosome"/>
</dbReference>
<evidence type="ECO:0000259" key="8">
    <source>
        <dbReference type="PROSITE" id="PS51007"/>
    </source>
</evidence>
<comment type="subcellular location">
    <subcellularLocation>
        <location evidence="1">Cell envelope</location>
    </subcellularLocation>
</comment>
<name>A0A0F6W0Q6_9BACT</name>
<keyword evidence="5 6" id="KW-0408">Iron</keyword>
<dbReference type="PANTHER" id="PTHR30600">
    <property type="entry name" value="CYTOCHROME C PEROXIDASE-RELATED"/>
    <property type="match status" value="1"/>
</dbReference>
<keyword evidence="10" id="KW-1185">Reference proteome</keyword>
<evidence type="ECO:0000256" key="5">
    <source>
        <dbReference type="ARBA" id="ARBA00023004"/>
    </source>
</evidence>
<accession>A0A0F6W0Q6</accession>
<evidence type="ECO:0000256" key="6">
    <source>
        <dbReference type="PROSITE-ProRule" id="PRU00433"/>
    </source>
</evidence>
<proteinExistence type="predicted"/>
<sequence length="532" mass="57850">MGRCTPRFRCARTTPFLRDRADPGHKRDSLAGTRAARSGRSRARRRPPTAPSDANGGNEEHGDQEADASRHARTRCGAGPGGGRRERRHRLRRCGARLHEPARAHRCPAPAAPGAELRRSLAEHDPALRDLQLLHGARAGRSVRRMHAEPRRREPPGLLLELRREELRHPMNIRRFLLITSALSLAACGSGESASSPATTETPTVASAPTTPPTPVIEPLPEVQTDARKVALGRRLFHDTRLSGDETLSCSTCHSLDHGGAEPRRTSTGIRGQIGPINSPTVLNAGFNFVQFWDGRAADLQAQAAGPVANPIEMGATWEQVTQRLAADAEITAELAAIYGGEGAAAVTQANVTDAIAEYERSLVTPSRFDRFLRGEQSALTDDERRGYETFQQVGCTSCHRGVNVGGTMYQRMGLVRRTYFEDRGGPLTEADMGRFNVTHAEADRHMFKVPTLRNVALTAPYLHDGSQQTLDDTVRVMGRYQLGRELEAEQVRVIVAFLNSLTGELPAHARMPTTAPADAPAPTAPEAPATP</sequence>
<dbReference type="GO" id="GO:0030313">
    <property type="term" value="C:cell envelope"/>
    <property type="evidence" value="ECO:0007669"/>
    <property type="project" value="UniProtKB-SubCell"/>
</dbReference>
<dbReference type="Pfam" id="PF03150">
    <property type="entry name" value="CCP_MauG"/>
    <property type="match status" value="1"/>
</dbReference>
<dbReference type="GO" id="GO:0020037">
    <property type="term" value="F:heme binding"/>
    <property type="evidence" value="ECO:0007669"/>
    <property type="project" value="InterPro"/>
</dbReference>
<feature type="domain" description="Cytochrome c" evidence="8">
    <location>
        <begin position="228"/>
        <end position="364"/>
    </location>
</feature>
<evidence type="ECO:0000313" key="10">
    <source>
        <dbReference type="Proteomes" id="UP000034883"/>
    </source>
</evidence>
<feature type="region of interest" description="Disordered" evidence="7">
    <location>
        <begin position="189"/>
        <end position="219"/>
    </location>
</feature>
<evidence type="ECO:0000256" key="7">
    <source>
        <dbReference type="SAM" id="MobiDB-lite"/>
    </source>
</evidence>
<dbReference type="KEGG" id="samy:DB32_001686"/>
<evidence type="ECO:0000256" key="1">
    <source>
        <dbReference type="ARBA" id="ARBA00004196"/>
    </source>
</evidence>
<keyword evidence="2 6" id="KW-0349">Heme</keyword>
<feature type="region of interest" description="Disordered" evidence="7">
    <location>
        <begin position="511"/>
        <end position="532"/>
    </location>
</feature>
<dbReference type="InterPro" id="IPR004852">
    <property type="entry name" value="Di-haem_cyt_c_peroxidsae"/>
</dbReference>
<dbReference type="EMBL" id="CP011125">
    <property type="protein sequence ID" value="AKF04537.1"/>
    <property type="molecule type" value="Genomic_DNA"/>
</dbReference>
<evidence type="ECO:0000256" key="2">
    <source>
        <dbReference type="ARBA" id="ARBA00022617"/>
    </source>
</evidence>
<dbReference type="PANTHER" id="PTHR30600:SF7">
    <property type="entry name" value="CYTOCHROME C PEROXIDASE-RELATED"/>
    <property type="match status" value="1"/>
</dbReference>
<evidence type="ECO:0000313" key="9">
    <source>
        <dbReference type="EMBL" id="AKF04537.1"/>
    </source>
</evidence>
<evidence type="ECO:0000256" key="3">
    <source>
        <dbReference type="ARBA" id="ARBA00022723"/>
    </source>
</evidence>